<dbReference type="HOGENOM" id="CLU_723831_0_0_1"/>
<name>A0A0C3EYJ3_PILCF</name>
<dbReference type="AlphaFoldDB" id="A0A0C3EYJ3"/>
<feature type="compositionally biased region" description="Polar residues" evidence="1">
    <location>
        <begin position="300"/>
        <end position="316"/>
    </location>
</feature>
<dbReference type="InParanoid" id="A0A0C3EYJ3"/>
<feature type="region of interest" description="Disordered" evidence="1">
    <location>
        <begin position="1"/>
        <end position="31"/>
    </location>
</feature>
<protein>
    <submittedName>
        <fullName evidence="2">Uncharacterized protein</fullName>
    </submittedName>
</protein>
<evidence type="ECO:0000313" key="2">
    <source>
        <dbReference type="EMBL" id="KIM73029.1"/>
    </source>
</evidence>
<keyword evidence="3" id="KW-1185">Reference proteome</keyword>
<proteinExistence type="predicted"/>
<dbReference type="Proteomes" id="UP000054166">
    <property type="component" value="Unassembled WGS sequence"/>
</dbReference>
<evidence type="ECO:0000256" key="1">
    <source>
        <dbReference type="SAM" id="MobiDB-lite"/>
    </source>
</evidence>
<accession>A0A0C3EYJ3</accession>
<dbReference type="EMBL" id="KN833096">
    <property type="protein sequence ID" value="KIM73029.1"/>
    <property type="molecule type" value="Genomic_DNA"/>
</dbReference>
<reference evidence="3" key="2">
    <citation type="submission" date="2015-01" db="EMBL/GenBank/DDBJ databases">
        <title>Evolutionary Origins and Diversification of the Mycorrhizal Mutualists.</title>
        <authorList>
            <consortium name="DOE Joint Genome Institute"/>
            <consortium name="Mycorrhizal Genomics Consortium"/>
            <person name="Kohler A."/>
            <person name="Kuo A."/>
            <person name="Nagy L.G."/>
            <person name="Floudas D."/>
            <person name="Copeland A."/>
            <person name="Barry K.W."/>
            <person name="Cichocki N."/>
            <person name="Veneault-Fourrey C."/>
            <person name="LaButti K."/>
            <person name="Lindquist E.A."/>
            <person name="Lipzen A."/>
            <person name="Lundell T."/>
            <person name="Morin E."/>
            <person name="Murat C."/>
            <person name="Riley R."/>
            <person name="Ohm R."/>
            <person name="Sun H."/>
            <person name="Tunlid A."/>
            <person name="Henrissat B."/>
            <person name="Grigoriev I.V."/>
            <person name="Hibbett D.S."/>
            <person name="Martin F."/>
        </authorList>
    </citation>
    <scope>NUCLEOTIDE SEQUENCE [LARGE SCALE GENOMIC DNA]</scope>
    <source>
        <strain evidence="3">F 1598</strain>
    </source>
</reference>
<gene>
    <name evidence="2" type="ORF">PILCRDRAFT_93228</name>
</gene>
<feature type="compositionally biased region" description="Pro residues" evidence="1">
    <location>
        <begin position="7"/>
        <end position="20"/>
    </location>
</feature>
<organism evidence="2 3">
    <name type="scientific">Piloderma croceum (strain F 1598)</name>
    <dbReference type="NCBI Taxonomy" id="765440"/>
    <lineage>
        <taxon>Eukaryota</taxon>
        <taxon>Fungi</taxon>
        <taxon>Dikarya</taxon>
        <taxon>Basidiomycota</taxon>
        <taxon>Agaricomycotina</taxon>
        <taxon>Agaricomycetes</taxon>
        <taxon>Agaricomycetidae</taxon>
        <taxon>Atheliales</taxon>
        <taxon>Atheliaceae</taxon>
        <taxon>Piloderma</taxon>
    </lineage>
</organism>
<evidence type="ECO:0000313" key="3">
    <source>
        <dbReference type="Proteomes" id="UP000054166"/>
    </source>
</evidence>
<sequence length="382" mass="40781">MPHRSVTPPPPYQPNPPPVPTGNTGSISMPVVPDLDSVPVHLSSTASEMEIKTYNPLDMPLPAQSDVTCDDVVIRDVCLSTSVGLDASATPIEVAPPIPLKPFEVLLWVVHALKKVAGPGQKTKLQKQEPMSFGPLQLNTVSLANKVESAPPNLVISSLEWRFMKPANSPWMPLHSAVAYTSLVKQMASAKTPNVIVHMDLPKAPVMVSLSWASANAPGPSDPVTDEYKGSDDDCESHHKKPWFDDELEELVHQIDVKYSAGILHIQNGKATLATIPIVSNLFNAQHTAKKVSKTAPATPCSTSALSDGQSTGPSTPSRPPVHNASPFTHAIHPYQPPAFLYYGFPPAPHFGAGFGYPGMAPPPQPSAAHCSIKGRASSSRI</sequence>
<feature type="region of interest" description="Disordered" evidence="1">
    <location>
        <begin position="292"/>
        <end position="329"/>
    </location>
</feature>
<reference evidence="2 3" key="1">
    <citation type="submission" date="2014-04" db="EMBL/GenBank/DDBJ databases">
        <authorList>
            <consortium name="DOE Joint Genome Institute"/>
            <person name="Kuo A."/>
            <person name="Tarkka M."/>
            <person name="Buscot F."/>
            <person name="Kohler A."/>
            <person name="Nagy L.G."/>
            <person name="Floudas D."/>
            <person name="Copeland A."/>
            <person name="Barry K.W."/>
            <person name="Cichocki N."/>
            <person name="Veneault-Fourrey C."/>
            <person name="LaButti K."/>
            <person name="Lindquist E.A."/>
            <person name="Lipzen A."/>
            <person name="Lundell T."/>
            <person name="Morin E."/>
            <person name="Murat C."/>
            <person name="Sun H."/>
            <person name="Tunlid A."/>
            <person name="Henrissat B."/>
            <person name="Grigoriev I.V."/>
            <person name="Hibbett D.S."/>
            <person name="Martin F."/>
            <person name="Nordberg H.P."/>
            <person name="Cantor M.N."/>
            <person name="Hua S.X."/>
        </authorList>
    </citation>
    <scope>NUCLEOTIDE SEQUENCE [LARGE SCALE GENOMIC DNA]</scope>
    <source>
        <strain evidence="2 3">F 1598</strain>
    </source>
</reference>
<dbReference type="OrthoDB" id="3238775at2759"/>